<evidence type="ECO:0000313" key="2">
    <source>
        <dbReference type="Proteomes" id="UP000593571"/>
    </source>
</evidence>
<organism evidence="1 2">
    <name type="scientific">Rousettus aegyptiacus</name>
    <name type="common">Egyptian fruit bat</name>
    <name type="synonym">Pteropus aegyptiacus</name>
    <dbReference type="NCBI Taxonomy" id="9407"/>
    <lineage>
        <taxon>Eukaryota</taxon>
        <taxon>Metazoa</taxon>
        <taxon>Chordata</taxon>
        <taxon>Craniata</taxon>
        <taxon>Vertebrata</taxon>
        <taxon>Euteleostomi</taxon>
        <taxon>Mammalia</taxon>
        <taxon>Eutheria</taxon>
        <taxon>Laurasiatheria</taxon>
        <taxon>Chiroptera</taxon>
        <taxon>Yinpterochiroptera</taxon>
        <taxon>Pteropodoidea</taxon>
        <taxon>Pteropodidae</taxon>
        <taxon>Rousettinae</taxon>
        <taxon>Rousettus</taxon>
    </lineage>
</organism>
<keyword evidence="2" id="KW-1185">Reference proteome</keyword>
<sequence length="126" mass="13715">MRLCLFTTPGLLSGTFSDKPIRSARRLTHSAPRGDVQSTEGLKVLSDSKASSFDWWRKIVSKPETTRAEGQSLRLSVNLSVMLSVSRRCSSYTVLLGLESLCLSAPAVGAYLPLTFSVVWGIPITP</sequence>
<evidence type="ECO:0000313" key="1">
    <source>
        <dbReference type="EMBL" id="KAF6505876.1"/>
    </source>
</evidence>
<gene>
    <name evidence="1" type="ORF">HJG63_007767</name>
</gene>
<name>A0A7J8KAH7_ROUAE</name>
<comment type="caution">
    <text evidence="1">The sequence shown here is derived from an EMBL/GenBank/DDBJ whole genome shotgun (WGS) entry which is preliminary data.</text>
</comment>
<proteinExistence type="predicted"/>
<reference evidence="1 2" key="1">
    <citation type="journal article" date="2020" name="Nature">
        <title>Six reference-quality genomes reveal evolution of bat adaptations.</title>
        <authorList>
            <person name="Jebb D."/>
            <person name="Huang Z."/>
            <person name="Pippel M."/>
            <person name="Hughes G.M."/>
            <person name="Lavrichenko K."/>
            <person name="Devanna P."/>
            <person name="Winkler S."/>
            <person name="Jermiin L.S."/>
            <person name="Skirmuntt E.C."/>
            <person name="Katzourakis A."/>
            <person name="Burkitt-Gray L."/>
            <person name="Ray D.A."/>
            <person name="Sullivan K.A.M."/>
            <person name="Roscito J.G."/>
            <person name="Kirilenko B.M."/>
            <person name="Davalos L.M."/>
            <person name="Corthals A.P."/>
            <person name="Power M.L."/>
            <person name="Jones G."/>
            <person name="Ransome R.D."/>
            <person name="Dechmann D.K.N."/>
            <person name="Locatelli A.G."/>
            <person name="Puechmaille S.J."/>
            <person name="Fedrigo O."/>
            <person name="Jarvis E.D."/>
            <person name="Hiller M."/>
            <person name="Vernes S.C."/>
            <person name="Myers E.W."/>
            <person name="Teeling E.C."/>
        </authorList>
    </citation>
    <scope>NUCLEOTIDE SEQUENCE [LARGE SCALE GENOMIC DNA]</scope>
    <source>
        <strain evidence="1">MRouAeg1</strain>
        <tissue evidence="1">Muscle</tissue>
    </source>
</reference>
<dbReference type="AlphaFoldDB" id="A0A7J8KAH7"/>
<dbReference type="Proteomes" id="UP000593571">
    <property type="component" value="Unassembled WGS sequence"/>
</dbReference>
<dbReference type="EMBL" id="JACASE010000001">
    <property type="protein sequence ID" value="KAF6505876.1"/>
    <property type="molecule type" value="Genomic_DNA"/>
</dbReference>
<protein>
    <submittedName>
        <fullName evidence="1">Uncharacterized protein</fullName>
    </submittedName>
</protein>
<accession>A0A7J8KAH7</accession>